<dbReference type="AlphaFoldDB" id="C1N0I0"/>
<dbReference type="EMBL" id="GG663744">
    <property type="protein sequence ID" value="EEH54023.1"/>
    <property type="molecule type" value="Genomic_DNA"/>
</dbReference>
<evidence type="ECO:0000256" key="1">
    <source>
        <dbReference type="SAM" id="Phobius"/>
    </source>
</evidence>
<keyword evidence="1" id="KW-0472">Membrane</keyword>
<keyword evidence="1" id="KW-1133">Transmembrane helix</keyword>
<evidence type="ECO:0000313" key="2">
    <source>
        <dbReference type="EMBL" id="EEH54023.1"/>
    </source>
</evidence>
<protein>
    <submittedName>
        <fullName evidence="2">Predicted protein</fullName>
    </submittedName>
</protein>
<dbReference type="KEGG" id="mpp:MICPUCDRAFT_51028"/>
<evidence type="ECO:0000313" key="3">
    <source>
        <dbReference type="Proteomes" id="UP000001876"/>
    </source>
</evidence>
<keyword evidence="3" id="KW-1185">Reference proteome</keyword>
<proteinExistence type="predicted"/>
<organism evidence="3">
    <name type="scientific">Micromonas pusilla (strain CCMP1545)</name>
    <name type="common">Picoplanktonic green alga</name>
    <dbReference type="NCBI Taxonomy" id="564608"/>
    <lineage>
        <taxon>Eukaryota</taxon>
        <taxon>Viridiplantae</taxon>
        <taxon>Chlorophyta</taxon>
        <taxon>Mamiellophyceae</taxon>
        <taxon>Mamiellales</taxon>
        <taxon>Mamiellaceae</taxon>
        <taxon>Micromonas</taxon>
    </lineage>
</organism>
<reference evidence="2 3" key="1">
    <citation type="journal article" date="2009" name="Science">
        <title>Green evolution and dynamic adaptations revealed by genomes of the marine picoeukaryotes Micromonas.</title>
        <authorList>
            <person name="Worden A.Z."/>
            <person name="Lee J.H."/>
            <person name="Mock T."/>
            <person name="Rouze P."/>
            <person name="Simmons M.P."/>
            <person name="Aerts A.L."/>
            <person name="Allen A.E."/>
            <person name="Cuvelier M.L."/>
            <person name="Derelle E."/>
            <person name="Everett M.V."/>
            <person name="Foulon E."/>
            <person name="Grimwood J."/>
            <person name="Gundlach H."/>
            <person name="Henrissat B."/>
            <person name="Napoli C."/>
            <person name="McDonald S.M."/>
            <person name="Parker M.S."/>
            <person name="Rombauts S."/>
            <person name="Salamov A."/>
            <person name="Von Dassow P."/>
            <person name="Badger J.H."/>
            <person name="Coutinho P.M."/>
            <person name="Demir E."/>
            <person name="Dubchak I."/>
            <person name="Gentemann C."/>
            <person name="Eikrem W."/>
            <person name="Gready J.E."/>
            <person name="John U."/>
            <person name="Lanier W."/>
            <person name="Lindquist E.A."/>
            <person name="Lucas S."/>
            <person name="Mayer K.F."/>
            <person name="Moreau H."/>
            <person name="Not F."/>
            <person name="Otillar R."/>
            <person name="Panaud O."/>
            <person name="Pangilinan J."/>
            <person name="Paulsen I."/>
            <person name="Piegu B."/>
            <person name="Poliakov A."/>
            <person name="Robbens S."/>
            <person name="Schmutz J."/>
            <person name="Toulza E."/>
            <person name="Wyss T."/>
            <person name="Zelensky A."/>
            <person name="Zhou K."/>
            <person name="Armbrust E.V."/>
            <person name="Bhattacharya D."/>
            <person name="Goodenough U.W."/>
            <person name="Van de Peer Y."/>
            <person name="Grigoriev I.V."/>
        </authorList>
    </citation>
    <scope>NUCLEOTIDE SEQUENCE [LARGE SCALE GENOMIC DNA]</scope>
    <source>
        <strain evidence="2 3">CCMP1545</strain>
    </source>
</reference>
<gene>
    <name evidence="2" type="ORF">MICPUCDRAFT_51028</name>
</gene>
<dbReference type="eggNOG" id="ENOG502T1YV">
    <property type="taxonomic scope" value="Eukaryota"/>
</dbReference>
<sequence>MPSTQQVYTALSIISLGSLIGMGVAVGSGVSMMSFAMLEEEQKNKVAAASVAEKSFRPVASARGFAASSSN</sequence>
<name>C1N0I0_MICPC</name>
<dbReference type="GeneID" id="9687083"/>
<feature type="transmembrane region" description="Helical" evidence="1">
    <location>
        <begin position="12"/>
        <end position="35"/>
    </location>
</feature>
<dbReference type="RefSeq" id="XP_003061393.1">
    <property type="nucleotide sequence ID" value="XM_003061347.1"/>
</dbReference>
<accession>C1N0I0</accession>
<dbReference type="Proteomes" id="UP000001876">
    <property type="component" value="Unassembled WGS sequence"/>
</dbReference>
<keyword evidence="1" id="KW-0812">Transmembrane</keyword>